<dbReference type="Proteomes" id="UP001500689">
    <property type="component" value="Unassembled WGS sequence"/>
</dbReference>
<organism evidence="6 7">
    <name type="scientific">Amycolatopsis ultiminotia</name>
    <dbReference type="NCBI Taxonomy" id="543629"/>
    <lineage>
        <taxon>Bacteria</taxon>
        <taxon>Bacillati</taxon>
        <taxon>Actinomycetota</taxon>
        <taxon>Actinomycetes</taxon>
        <taxon>Pseudonocardiales</taxon>
        <taxon>Pseudonocardiaceae</taxon>
        <taxon>Amycolatopsis</taxon>
    </lineage>
</organism>
<dbReference type="PROSITE" id="PS51118">
    <property type="entry name" value="HTH_HXLR"/>
    <property type="match status" value="1"/>
</dbReference>
<protein>
    <submittedName>
        <fullName evidence="6">Helix-turn-helix domain-containing protein</fullName>
    </submittedName>
</protein>
<dbReference type="InterPro" id="IPR036388">
    <property type="entry name" value="WH-like_DNA-bd_sf"/>
</dbReference>
<feature type="region of interest" description="Disordered" evidence="4">
    <location>
        <begin position="188"/>
        <end position="217"/>
    </location>
</feature>
<name>A0ABP6Y219_9PSEU</name>
<dbReference type="EMBL" id="BAAAZN010000019">
    <property type="protein sequence ID" value="GAA3574955.1"/>
    <property type="molecule type" value="Genomic_DNA"/>
</dbReference>
<accession>A0ABP6Y219</accession>
<dbReference type="SUPFAM" id="SSF46785">
    <property type="entry name" value="Winged helix' DNA-binding domain"/>
    <property type="match status" value="1"/>
</dbReference>
<reference evidence="7" key="1">
    <citation type="journal article" date="2019" name="Int. J. Syst. Evol. Microbiol.">
        <title>The Global Catalogue of Microorganisms (GCM) 10K type strain sequencing project: providing services to taxonomists for standard genome sequencing and annotation.</title>
        <authorList>
            <consortium name="The Broad Institute Genomics Platform"/>
            <consortium name="The Broad Institute Genome Sequencing Center for Infectious Disease"/>
            <person name="Wu L."/>
            <person name="Ma J."/>
        </authorList>
    </citation>
    <scope>NUCLEOTIDE SEQUENCE [LARGE SCALE GENOMIC DNA]</scope>
    <source>
        <strain evidence="7">JCM 16898</strain>
    </source>
</reference>
<evidence type="ECO:0000256" key="3">
    <source>
        <dbReference type="ARBA" id="ARBA00023163"/>
    </source>
</evidence>
<evidence type="ECO:0000256" key="2">
    <source>
        <dbReference type="ARBA" id="ARBA00023125"/>
    </source>
</evidence>
<dbReference type="PANTHER" id="PTHR33204">
    <property type="entry name" value="TRANSCRIPTIONAL REGULATOR, MARR FAMILY"/>
    <property type="match status" value="1"/>
</dbReference>
<dbReference type="Gene3D" id="1.10.10.10">
    <property type="entry name" value="Winged helix-like DNA-binding domain superfamily/Winged helix DNA-binding domain"/>
    <property type="match status" value="1"/>
</dbReference>
<dbReference type="InterPro" id="IPR036390">
    <property type="entry name" value="WH_DNA-bd_sf"/>
</dbReference>
<evidence type="ECO:0000259" key="5">
    <source>
        <dbReference type="PROSITE" id="PS51118"/>
    </source>
</evidence>
<feature type="compositionally biased region" description="Basic and acidic residues" evidence="4">
    <location>
        <begin position="201"/>
        <end position="217"/>
    </location>
</feature>
<evidence type="ECO:0000256" key="4">
    <source>
        <dbReference type="SAM" id="MobiDB-lite"/>
    </source>
</evidence>
<comment type="caution">
    <text evidence="6">The sequence shown here is derived from an EMBL/GenBank/DDBJ whole genome shotgun (WGS) entry which is preliminary data.</text>
</comment>
<evidence type="ECO:0000313" key="7">
    <source>
        <dbReference type="Proteomes" id="UP001500689"/>
    </source>
</evidence>
<gene>
    <name evidence="6" type="ORF">GCM10022222_69380</name>
</gene>
<evidence type="ECO:0000256" key="1">
    <source>
        <dbReference type="ARBA" id="ARBA00023015"/>
    </source>
</evidence>
<keyword evidence="1" id="KW-0805">Transcription regulation</keyword>
<keyword evidence="7" id="KW-1185">Reference proteome</keyword>
<feature type="domain" description="HTH hxlR-type" evidence="5">
    <location>
        <begin position="60"/>
        <end position="157"/>
    </location>
</feature>
<dbReference type="PANTHER" id="PTHR33204:SF18">
    <property type="entry name" value="TRANSCRIPTIONAL REGULATORY PROTEIN"/>
    <property type="match status" value="1"/>
</dbReference>
<evidence type="ECO:0000313" key="6">
    <source>
        <dbReference type="EMBL" id="GAA3574955.1"/>
    </source>
</evidence>
<dbReference type="Pfam" id="PF01638">
    <property type="entry name" value="HxlR"/>
    <property type="match status" value="1"/>
</dbReference>
<proteinExistence type="predicted"/>
<dbReference type="InterPro" id="IPR002577">
    <property type="entry name" value="HTH_HxlR"/>
</dbReference>
<sequence>MEYSGPPDAAKEPGPPADVVPGTAALGASCRATRAELLGCTLGRRTLTAMKRTSFARWPCSIARTMDLLGDWWTPLVLRDAFYGVRRFDEFQQALGIARNTLADRLRRLVDEGLLEKRAYQAEPVRYDYVLTEKGRDFWGVLAAMTAWGDRWLSTDDGPPITLHHEACGHDTRATVVCAHCGEPLDAGDTRMRRGPGFPERLSRRPEVEERFARQES</sequence>
<feature type="region of interest" description="Disordered" evidence="4">
    <location>
        <begin position="1"/>
        <end position="20"/>
    </location>
</feature>
<keyword evidence="3" id="KW-0804">Transcription</keyword>
<keyword evidence="2" id="KW-0238">DNA-binding</keyword>